<keyword evidence="4 7" id="KW-0133">Cell shape</keyword>
<comment type="similarity">
    <text evidence="2">Belongs to the YkuD family.</text>
</comment>
<evidence type="ECO:0000256" key="2">
    <source>
        <dbReference type="ARBA" id="ARBA00005992"/>
    </source>
</evidence>
<evidence type="ECO:0000256" key="6">
    <source>
        <dbReference type="ARBA" id="ARBA00023316"/>
    </source>
</evidence>
<dbReference type="GO" id="GO:0071555">
    <property type="term" value="P:cell wall organization"/>
    <property type="evidence" value="ECO:0007669"/>
    <property type="project" value="UniProtKB-UniRule"/>
</dbReference>
<dbReference type="PROSITE" id="PS52029">
    <property type="entry name" value="LD_TPASE"/>
    <property type="match status" value="1"/>
</dbReference>
<evidence type="ECO:0000313" key="10">
    <source>
        <dbReference type="EMBL" id="QAB15871.1"/>
    </source>
</evidence>
<feature type="chain" id="PRO_5019122576" description="L,D-TPase catalytic domain-containing protein" evidence="8">
    <location>
        <begin position="34"/>
        <end position="384"/>
    </location>
</feature>
<evidence type="ECO:0000256" key="7">
    <source>
        <dbReference type="PROSITE-ProRule" id="PRU01373"/>
    </source>
</evidence>
<feature type="active site" description="Proton donor/acceptor" evidence="7">
    <location>
        <position position="239"/>
    </location>
</feature>
<dbReference type="InterPro" id="IPR005490">
    <property type="entry name" value="LD_TPept_cat_dom"/>
</dbReference>
<keyword evidence="8" id="KW-0732">Signal</keyword>
<evidence type="ECO:0000259" key="9">
    <source>
        <dbReference type="PROSITE" id="PS52029"/>
    </source>
</evidence>
<protein>
    <recommendedName>
        <fullName evidence="9">L,D-TPase catalytic domain-containing protein</fullName>
    </recommendedName>
</protein>
<dbReference type="PANTHER" id="PTHR36699">
    <property type="entry name" value="LD-TRANSPEPTIDASE"/>
    <property type="match status" value="1"/>
</dbReference>
<dbReference type="CDD" id="cd16913">
    <property type="entry name" value="YkuD_like"/>
    <property type="match status" value="1"/>
</dbReference>
<dbReference type="RefSeq" id="WP_051673407.1">
    <property type="nucleotide sequence ID" value="NZ_CP035033.1"/>
</dbReference>
<dbReference type="InterPro" id="IPR038063">
    <property type="entry name" value="Transpep_catalytic_dom"/>
</dbReference>
<keyword evidence="3" id="KW-0808">Transferase</keyword>
<evidence type="ECO:0000313" key="11">
    <source>
        <dbReference type="Proteomes" id="UP000285478"/>
    </source>
</evidence>
<dbReference type="UniPathway" id="UPA00219"/>
<comment type="pathway">
    <text evidence="1 7">Cell wall biogenesis; peptidoglycan biosynthesis.</text>
</comment>
<dbReference type="PANTHER" id="PTHR36699:SF1">
    <property type="entry name" value="L,D-TRANSPEPTIDASE YAFK-RELATED"/>
    <property type="match status" value="1"/>
</dbReference>
<dbReference type="GO" id="GO:0016740">
    <property type="term" value="F:transferase activity"/>
    <property type="evidence" value="ECO:0007669"/>
    <property type="project" value="UniProtKB-KW"/>
</dbReference>
<evidence type="ECO:0000256" key="4">
    <source>
        <dbReference type="ARBA" id="ARBA00022960"/>
    </source>
</evidence>
<feature type="signal peptide" evidence="8">
    <location>
        <begin position="1"/>
        <end position="33"/>
    </location>
</feature>
<evidence type="ECO:0000256" key="3">
    <source>
        <dbReference type="ARBA" id="ARBA00022679"/>
    </source>
</evidence>
<keyword evidence="11" id="KW-1185">Reference proteome</keyword>
<evidence type="ECO:0000256" key="5">
    <source>
        <dbReference type="ARBA" id="ARBA00022984"/>
    </source>
</evidence>
<dbReference type="EMBL" id="CP035033">
    <property type="protein sequence ID" value="QAB15871.1"/>
    <property type="molecule type" value="Genomic_DNA"/>
</dbReference>
<dbReference type="AlphaFoldDB" id="A0A410H4P4"/>
<dbReference type="SUPFAM" id="SSF141523">
    <property type="entry name" value="L,D-transpeptidase catalytic domain-like"/>
    <property type="match status" value="1"/>
</dbReference>
<evidence type="ECO:0000256" key="1">
    <source>
        <dbReference type="ARBA" id="ARBA00004752"/>
    </source>
</evidence>
<reference evidence="10 11" key="1">
    <citation type="journal article" date="2018" name="Environ. Microbiol.">
        <title>Genomes of ubiquitous marine and hypersaline Hydrogenovibrio, Thiomicrorhabdus and Thiomicrospira spp. encode a diversity of mechanisms to sustain chemolithoautotrophy in heterogeneous environments.</title>
        <authorList>
            <person name="Scott K.M."/>
            <person name="Williams J."/>
            <person name="Porter C.M.B."/>
            <person name="Russel S."/>
            <person name="Harmer T.L."/>
            <person name="Paul J.H."/>
            <person name="Antonen K.M."/>
            <person name="Bridges M.K."/>
            <person name="Camper G.J."/>
            <person name="Campla C.K."/>
            <person name="Casella L.G."/>
            <person name="Chase E."/>
            <person name="Conrad J.W."/>
            <person name="Cruz M.C."/>
            <person name="Dunlap D.S."/>
            <person name="Duran L."/>
            <person name="Fahsbender E.M."/>
            <person name="Goldsmith D.B."/>
            <person name="Keeley R.F."/>
            <person name="Kondoff M.R."/>
            <person name="Kussy B.I."/>
            <person name="Lane M.K."/>
            <person name="Lawler S."/>
            <person name="Leigh B.A."/>
            <person name="Lewis C."/>
            <person name="Lostal L.M."/>
            <person name="Marking D."/>
            <person name="Mancera P.A."/>
            <person name="McClenthan E.C."/>
            <person name="McIntyre E.A."/>
            <person name="Mine J.A."/>
            <person name="Modi S."/>
            <person name="Moore B.D."/>
            <person name="Morgan W.A."/>
            <person name="Nelson K.M."/>
            <person name="Nguyen K.N."/>
            <person name="Ogburn N."/>
            <person name="Parrino D.G."/>
            <person name="Pedapudi A.D."/>
            <person name="Pelham R.P."/>
            <person name="Preece A.M."/>
            <person name="Rampersad E.A."/>
            <person name="Richardson J.C."/>
            <person name="Rodgers C.M."/>
            <person name="Schaffer B.L."/>
            <person name="Sheridan N.E."/>
            <person name="Solone M.R."/>
            <person name="Staley Z.R."/>
            <person name="Tabuchi M."/>
            <person name="Waide R.J."/>
            <person name="Wanjugi P.W."/>
            <person name="Young S."/>
            <person name="Clum A."/>
            <person name="Daum C."/>
            <person name="Huntemann M."/>
            <person name="Ivanova N."/>
            <person name="Kyrpides N."/>
            <person name="Mikhailova N."/>
            <person name="Palaniappan K."/>
            <person name="Pillay M."/>
            <person name="Reddy T.B.K."/>
            <person name="Shapiro N."/>
            <person name="Stamatis D."/>
            <person name="Varghese N."/>
            <person name="Woyke T."/>
            <person name="Boden R."/>
            <person name="Freyermuth S.K."/>
            <person name="Kerfeld C.A."/>
        </authorList>
    </citation>
    <scope>NUCLEOTIDE SEQUENCE [LARGE SCALE GENOMIC DNA]</scope>
    <source>
        <strain evidence="10 11">JR-2</strain>
    </source>
</reference>
<dbReference type="GO" id="GO:0008360">
    <property type="term" value="P:regulation of cell shape"/>
    <property type="evidence" value="ECO:0007669"/>
    <property type="project" value="UniProtKB-UniRule"/>
</dbReference>
<name>A0A410H4P4_9GAMM</name>
<organism evidence="10 11">
    <name type="scientific">Hydrogenovibrio thermophilus</name>
    <dbReference type="NCBI Taxonomy" id="265883"/>
    <lineage>
        <taxon>Bacteria</taxon>
        <taxon>Pseudomonadati</taxon>
        <taxon>Pseudomonadota</taxon>
        <taxon>Gammaproteobacteria</taxon>
        <taxon>Thiotrichales</taxon>
        <taxon>Piscirickettsiaceae</taxon>
        <taxon>Hydrogenovibrio</taxon>
    </lineage>
</organism>
<dbReference type="KEGG" id="htr:EPV75_09395"/>
<keyword evidence="5 7" id="KW-0573">Peptidoglycan synthesis</keyword>
<dbReference type="Gene3D" id="2.40.440.10">
    <property type="entry name" value="L,D-transpeptidase catalytic domain-like"/>
    <property type="match status" value="1"/>
</dbReference>
<feature type="active site" description="Nucleophile" evidence="7">
    <location>
        <position position="256"/>
    </location>
</feature>
<feature type="domain" description="L,D-TPase catalytic" evidence="9">
    <location>
        <begin position="146"/>
        <end position="282"/>
    </location>
</feature>
<dbReference type="GO" id="GO:0004180">
    <property type="term" value="F:carboxypeptidase activity"/>
    <property type="evidence" value="ECO:0007669"/>
    <property type="project" value="UniProtKB-ARBA"/>
</dbReference>
<dbReference type="Pfam" id="PF03734">
    <property type="entry name" value="YkuD"/>
    <property type="match status" value="1"/>
</dbReference>
<dbReference type="GO" id="GO:0009252">
    <property type="term" value="P:peptidoglycan biosynthetic process"/>
    <property type="evidence" value="ECO:0007669"/>
    <property type="project" value="UniProtKB-UniPathway"/>
</dbReference>
<dbReference type="Proteomes" id="UP000285478">
    <property type="component" value="Chromosome"/>
</dbReference>
<evidence type="ECO:0000256" key="8">
    <source>
        <dbReference type="SAM" id="SignalP"/>
    </source>
</evidence>
<keyword evidence="6 7" id="KW-0961">Cell wall biogenesis/degradation</keyword>
<proteinExistence type="inferred from homology"/>
<accession>A0A410H4P4</accession>
<gene>
    <name evidence="10" type="ORF">EPV75_09395</name>
</gene>
<sequence>MTECKRPEPFRKPRPIWGAMLLCLSAMATSVSAEDGALQAEHSLLSGLGAVKTASFDQAVSQAQTLAKDMPEYKLAQLVKAELYAIRAGKADWIQQQRQRNQREAESLLSEAKVRWQQQENDGVNQDATWDALLAQYVLKTSDEPYLVIVDSEAHRLFLYRKNENGYQEVVNYYVSLGEKGTGKQVRGDLKTPIGIYKIEKELPDSKLPELYGVAALTLNYPNSWDKQKGRTGSGIWLHGTPRNTFSRAPLASRGCVVLNNPAMESLVFKYRLLPSTPVIIAQNIQRNFIERNDEDKQQVLSQINQWLRSQNDYRVDWGHVSVYAYPGEEGVYYVSFPIDEGRKLVEQYWQRQNEGRWQLVFETEQESKNAPSVSQNLALSGNP</sequence>